<proteinExistence type="predicted"/>
<dbReference type="Proteomes" id="UP000528286">
    <property type="component" value="Unassembled WGS sequence"/>
</dbReference>
<gene>
    <name evidence="2" type="ORF">GGR23_001873</name>
</gene>
<protein>
    <submittedName>
        <fullName evidence="2">Uncharacterized protein</fullName>
    </submittedName>
</protein>
<feature type="chain" id="PRO_5031573385" evidence="1">
    <location>
        <begin position="33"/>
        <end position="125"/>
    </location>
</feature>
<dbReference type="EMBL" id="JACIEZ010000003">
    <property type="protein sequence ID" value="MBB4064686.1"/>
    <property type="molecule type" value="Genomic_DNA"/>
</dbReference>
<feature type="signal peptide" evidence="1">
    <location>
        <begin position="1"/>
        <end position="32"/>
    </location>
</feature>
<organism evidence="2 3">
    <name type="scientific">Gellertiella hungarica</name>
    <dbReference type="NCBI Taxonomy" id="1572859"/>
    <lineage>
        <taxon>Bacteria</taxon>
        <taxon>Pseudomonadati</taxon>
        <taxon>Pseudomonadota</taxon>
        <taxon>Alphaproteobacteria</taxon>
        <taxon>Hyphomicrobiales</taxon>
        <taxon>Rhizobiaceae</taxon>
        <taxon>Gellertiella</taxon>
    </lineage>
</organism>
<evidence type="ECO:0000313" key="2">
    <source>
        <dbReference type="EMBL" id="MBB4064686.1"/>
    </source>
</evidence>
<evidence type="ECO:0000313" key="3">
    <source>
        <dbReference type="Proteomes" id="UP000528286"/>
    </source>
</evidence>
<keyword evidence="3" id="KW-1185">Reference proteome</keyword>
<name>A0A7W6J695_9HYPH</name>
<accession>A0A7W6J695</accession>
<evidence type="ECO:0000256" key="1">
    <source>
        <dbReference type="SAM" id="SignalP"/>
    </source>
</evidence>
<dbReference type="RefSeq" id="WP_183365936.1">
    <property type="nucleotide sequence ID" value="NZ_JACIEZ010000003.1"/>
</dbReference>
<comment type="caution">
    <text evidence="2">The sequence shown here is derived from an EMBL/GenBank/DDBJ whole genome shotgun (WGS) entry which is preliminary data.</text>
</comment>
<keyword evidence="1" id="KW-0732">Signal</keyword>
<reference evidence="2 3" key="1">
    <citation type="submission" date="2020-08" db="EMBL/GenBank/DDBJ databases">
        <title>Genomic Encyclopedia of Type Strains, Phase IV (KMG-IV): sequencing the most valuable type-strain genomes for metagenomic binning, comparative biology and taxonomic classification.</title>
        <authorList>
            <person name="Goeker M."/>
        </authorList>
    </citation>
    <scope>NUCLEOTIDE SEQUENCE [LARGE SCALE GENOMIC DNA]</scope>
    <source>
        <strain evidence="2 3">DSM 29853</strain>
    </source>
</reference>
<dbReference type="AlphaFoldDB" id="A0A7W6J695"/>
<sequence>MKRKNQKPGMTVRILCALALLFLGFAHRPAVEAEVRDVAALAYQLPDGTQPDLCVPQGPEKLKFSYPACDACRLTAAVILPDAPDVAAYPAGSTVVLFAAFAEEGAALTLLRAQTARGPPSFLFA</sequence>